<evidence type="ECO:0000256" key="3">
    <source>
        <dbReference type="ARBA" id="ARBA00023319"/>
    </source>
</evidence>
<dbReference type="InterPro" id="IPR003598">
    <property type="entry name" value="Ig_sub2"/>
</dbReference>
<protein>
    <recommendedName>
        <fullName evidence="4">Ig-like domain-containing protein</fullName>
    </recommendedName>
</protein>
<reference evidence="5" key="1">
    <citation type="submission" date="2022-01" db="EMBL/GenBank/DDBJ databases">
        <authorList>
            <person name="King R."/>
        </authorList>
    </citation>
    <scope>NUCLEOTIDE SEQUENCE</scope>
</reference>
<keyword evidence="6" id="KW-1185">Reference proteome</keyword>
<evidence type="ECO:0000256" key="1">
    <source>
        <dbReference type="ARBA" id="ARBA00022729"/>
    </source>
</evidence>
<dbReference type="InterPro" id="IPR007110">
    <property type="entry name" value="Ig-like_dom"/>
</dbReference>
<evidence type="ECO:0000256" key="2">
    <source>
        <dbReference type="ARBA" id="ARBA00023157"/>
    </source>
</evidence>
<accession>A0A9N9QKZ0</accession>
<dbReference type="Proteomes" id="UP001152799">
    <property type="component" value="Chromosome 10"/>
</dbReference>
<dbReference type="Pfam" id="PF07679">
    <property type="entry name" value="I-set"/>
    <property type="match status" value="6"/>
</dbReference>
<dbReference type="InterPro" id="IPR013098">
    <property type="entry name" value="Ig_I-set"/>
</dbReference>
<dbReference type="GO" id="GO:0007156">
    <property type="term" value="P:homophilic cell adhesion via plasma membrane adhesion molecules"/>
    <property type="evidence" value="ECO:0007669"/>
    <property type="project" value="TreeGrafter"/>
</dbReference>
<dbReference type="InterPro" id="IPR050958">
    <property type="entry name" value="Cell_Adh-Cytoskel_Orgn"/>
</dbReference>
<organism evidence="5 6">
    <name type="scientific">Ceutorhynchus assimilis</name>
    <name type="common">cabbage seed weevil</name>
    <dbReference type="NCBI Taxonomy" id="467358"/>
    <lineage>
        <taxon>Eukaryota</taxon>
        <taxon>Metazoa</taxon>
        <taxon>Ecdysozoa</taxon>
        <taxon>Arthropoda</taxon>
        <taxon>Hexapoda</taxon>
        <taxon>Insecta</taxon>
        <taxon>Pterygota</taxon>
        <taxon>Neoptera</taxon>
        <taxon>Endopterygota</taxon>
        <taxon>Coleoptera</taxon>
        <taxon>Polyphaga</taxon>
        <taxon>Cucujiformia</taxon>
        <taxon>Curculionidae</taxon>
        <taxon>Ceutorhynchinae</taxon>
        <taxon>Ceutorhynchus</taxon>
    </lineage>
</organism>
<keyword evidence="3" id="KW-0393">Immunoglobulin domain</keyword>
<name>A0A9N9QKZ0_9CUCU</name>
<evidence type="ECO:0000313" key="6">
    <source>
        <dbReference type="Proteomes" id="UP001152799"/>
    </source>
</evidence>
<dbReference type="PROSITE" id="PS50835">
    <property type="entry name" value="IG_LIKE"/>
    <property type="match status" value="4"/>
</dbReference>
<evidence type="ECO:0000313" key="5">
    <source>
        <dbReference type="EMBL" id="CAG9761838.1"/>
    </source>
</evidence>
<dbReference type="OrthoDB" id="2570713at2759"/>
<dbReference type="SUPFAM" id="SSF48726">
    <property type="entry name" value="Immunoglobulin"/>
    <property type="match status" value="6"/>
</dbReference>
<dbReference type="InterPro" id="IPR013783">
    <property type="entry name" value="Ig-like_fold"/>
</dbReference>
<dbReference type="Gene3D" id="2.60.40.10">
    <property type="entry name" value="Immunoglobulins"/>
    <property type="match status" value="6"/>
</dbReference>
<evidence type="ECO:0000259" key="4">
    <source>
        <dbReference type="PROSITE" id="PS50835"/>
    </source>
</evidence>
<sequence>MSQLSQSSEALIREANKKKDGDQLFKPEENFKALMGDDEDTVAFVFQHVSARESILTSVAKTTRGVLSFGATVKGEIDHNSQESDEIATRKPFRHWKPSLVVEKAEVVCNEGDQAMLQVQINGYPKPDMRCTFQDIPIKPSSKYKIYHENHEHILLLVIRDVQFEDAGTYTIMAENEIGFDSADINLIVIRHKYPTIKSKIEDLSIGVEEILIVPAEVDGIPKPAVQFLKDGREFQQNDHIQVIENYPIFTLVLKNTCLKDTGVYSVVATNCLAQVSQFWGVYVYSKPKFLHKLGNNLQVDQNKTVVLKAKIQAEPRAVIKWYKNDLQLVANKKILIDDDEGFEFLKIRNTSIQNAGVYRFRAENVHGFVEDRVQIDVKKAPTIVQSFDDAIALEQDVFHIIHSVELEIKIEAFPRPIVTWFLDGDELLDDIPEFTRVETSDSIKLIINEPTTDLSGEYRCRLTNECGQDETSGKVTVNCSPRINVQLNDLNIEEHSTLTLEVIVRGFPAPQFRWFRNNQEMDPDERIQIGLETYGKQKYKIFCTISGISYAERGEYVVQVVNAYGDVKSRCIVNVLTKPIFLQVQMPDTVIKEGEDVTYNVRAFANPPAQVTWLWENTVINSGDKKDWNKLLTSNNNTEFRMGIRRARMVDAGIYQCVLENSVGITKHRAALAVLRRKNEDV</sequence>
<dbReference type="GO" id="GO:0005886">
    <property type="term" value="C:plasma membrane"/>
    <property type="evidence" value="ECO:0007669"/>
    <property type="project" value="TreeGrafter"/>
</dbReference>
<dbReference type="InterPro" id="IPR036179">
    <property type="entry name" value="Ig-like_dom_sf"/>
</dbReference>
<dbReference type="PANTHER" id="PTHR45080:SF8">
    <property type="entry name" value="IG-LIKE DOMAIN-CONTAINING PROTEIN"/>
    <property type="match status" value="1"/>
</dbReference>
<dbReference type="PANTHER" id="PTHR45080">
    <property type="entry name" value="CONTACTIN 5"/>
    <property type="match status" value="1"/>
</dbReference>
<feature type="domain" description="Ig-like" evidence="4">
    <location>
        <begin position="580"/>
        <end position="674"/>
    </location>
</feature>
<keyword evidence="1" id="KW-0732">Signal</keyword>
<dbReference type="CDD" id="cd00096">
    <property type="entry name" value="Ig"/>
    <property type="match status" value="1"/>
</dbReference>
<dbReference type="EMBL" id="OU892286">
    <property type="protein sequence ID" value="CAG9761838.1"/>
    <property type="molecule type" value="Genomic_DNA"/>
</dbReference>
<feature type="domain" description="Ig-like" evidence="4">
    <location>
        <begin position="382"/>
        <end position="479"/>
    </location>
</feature>
<feature type="domain" description="Ig-like" evidence="4">
    <location>
        <begin position="482"/>
        <end position="575"/>
    </location>
</feature>
<dbReference type="AlphaFoldDB" id="A0A9N9QKZ0"/>
<dbReference type="SMART" id="SM00409">
    <property type="entry name" value="IG"/>
    <property type="match status" value="6"/>
</dbReference>
<dbReference type="FunFam" id="2.60.40.10:FF:000032">
    <property type="entry name" value="palladin isoform X1"/>
    <property type="match status" value="1"/>
</dbReference>
<feature type="domain" description="Ig-like" evidence="4">
    <location>
        <begin position="288"/>
        <end position="377"/>
    </location>
</feature>
<gene>
    <name evidence="5" type="ORF">CEUTPL_LOCUS2531</name>
</gene>
<proteinExistence type="predicted"/>
<keyword evidence="2" id="KW-1015">Disulfide bond</keyword>
<dbReference type="InterPro" id="IPR003599">
    <property type="entry name" value="Ig_sub"/>
</dbReference>
<dbReference type="SMART" id="SM00408">
    <property type="entry name" value="IGc2"/>
    <property type="match status" value="5"/>
</dbReference>